<gene>
    <name evidence="9 12" type="primary">glgB</name>
    <name evidence="12" type="ORF">Pth03_41750</name>
</gene>
<keyword evidence="5 9" id="KW-0328">Glycosyltransferase</keyword>
<dbReference type="EC" id="2.4.1.18" evidence="9"/>
<dbReference type="GO" id="GO:0004553">
    <property type="term" value="F:hydrolase activity, hydrolyzing O-glycosyl compounds"/>
    <property type="evidence" value="ECO:0007669"/>
    <property type="project" value="InterPro"/>
</dbReference>
<dbReference type="FunFam" id="2.60.40.1180:FF:000002">
    <property type="entry name" value="1,4-alpha-glucan branching enzyme GlgB"/>
    <property type="match status" value="1"/>
</dbReference>
<comment type="function">
    <text evidence="9">Catalyzes the formation of the alpha-1,6-glucosidic linkages in glycogen by scission of a 1,4-alpha-linked oligosaccharide from growing alpha-1,4-glucan chains and the subsequent attachment of the oligosaccharide to the alpha-1,6 position.</text>
</comment>
<dbReference type="PIRSF" id="PIRSF000463">
    <property type="entry name" value="GlgB"/>
    <property type="match status" value="1"/>
</dbReference>
<dbReference type="Gene3D" id="2.60.40.10">
    <property type="entry name" value="Immunoglobulins"/>
    <property type="match status" value="2"/>
</dbReference>
<dbReference type="SUPFAM" id="SSF81296">
    <property type="entry name" value="E set domains"/>
    <property type="match status" value="2"/>
</dbReference>
<comment type="similarity">
    <text evidence="3 9">Belongs to the glycosyl hydrolase 13 family. GlgB subfamily.</text>
</comment>
<feature type="active site" description="Nucleophile" evidence="9 10">
    <location>
        <position position="392"/>
    </location>
</feature>
<keyword evidence="6 9" id="KW-0808">Transferase</keyword>
<evidence type="ECO:0000256" key="3">
    <source>
        <dbReference type="ARBA" id="ARBA00009000"/>
    </source>
</evidence>
<comment type="catalytic activity">
    <reaction evidence="1 9">
        <text>Transfers a segment of a (1-&gt;4)-alpha-D-glucan chain to a primary hydroxy group in a similar glucan chain.</text>
        <dbReference type="EC" id="2.4.1.18"/>
    </reaction>
</comment>
<dbReference type="InterPro" id="IPR037439">
    <property type="entry name" value="Branching_enzy"/>
</dbReference>
<dbReference type="FunFam" id="3.20.20.80:FF:000003">
    <property type="entry name" value="1,4-alpha-glucan branching enzyme GlgB"/>
    <property type="match status" value="1"/>
</dbReference>
<dbReference type="FunFam" id="2.60.40.10:FF:000169">
    <property type="entry name" value="1,4-alpha-glucan branching enzyme GlgB"/>
    <property type="match status" value="1"/>
</dbReference>
<dbReference type="Pfam" id="PF22019">
    <property type="entry name" value="GlgB_N"/>
    <property type="match status" value="1"/>
</dbReference>
<dbReference type="InterPro" id="IPR014756">
    <property type="entry name" value="Ig_E-set"/>
</dbReference>
<dbReference type="GO" id="GO:0005978">
    <property type="term" value="P:glycogen biosynthetic process"/>
    <property type="evidence" value="ECO:0007669"/>
    <property type="project" value="UniProtKB-UniRule"/>
</dbReference>
<dbReference type="EMBL" id="BOOR01000029">
    <property type="protein sequence ID" value="GII55786.1"/>
    <property type="molecule type" value="Genomic_DNA"/>
</dbReference>
<dbReference type="AlphaFoldDB" id="A0A8J3V6E5"/>
<dbReference type="InterPro" id="IPR006047">
    <property type="entry name" value="GH13_cat_dom"/>
</dbReference>
<reference evidence="12" key="1">
    <citation type="submission" date="2021-01" db="EMBL/GenBank/DDBJ databases">
        <title>Whole genome shotgun sequence of Planotetraspora thailandica NBRC 104271.</title>
        <authorList>
            <person name="Komaki H."/>
            <person name="Tamura T."/>
        </authorList>
    </citation>
    <scope>NUCLEOTIDE SEQUENCE</scope>
    <source>
        <strain evidence="12">NBRC 104271</strain>
    </source>
</reference>
<dbReference type="Proteomes" id="UP000605992">
    <property type="component" value="Unassembled WGS sequence"/>
</dbReference>
<dbReference type="PANTHER" id="PTHR43651">
    <property type="entry name" value="1,4-ALPHA-GLUCAN-BRANCHING ENZYME"/>
    <property type="match status" value="1"/>
</dbReference>
<evidence type="ECO:0000256" key="5">
    <source>
        <dbReference type="ARBA" id="ARBA00022676"/>
    </source>
</evidence>
<comment type="subunit">
    <text evidence="9">Monomer.</text>
</comment>
<dbReference type="InterPro" id="IPR054169">
    <property type="entry name" value="GlgB_N"/>
</dbReference>
<organism evidence="12 13">
    <name type="scientific">Planotetraspora thailandica</name>
    <dbReference type="NCBI Taxonomy" id="487172"/>
    <lineage>
        <taxon>Bacteria</taxon>
        <taxon>Bacillati</taxon>
        <taxon>Actinomycetota</taxon>
        <taxon>Actinomycetes</taxon>
        <taxon>Streptosporangiales</taxon>
        <taxon>Streptosporangiaceae</taxon>
        <taxon>Planotetraspora</taxon>
    </lineage>
</organism>
<dbReference type="InterPro" id="IPR004193">
    <property type="entry name" value="Glyco_hydro_13_N"/>
</dbReference>
<dbReference type="NCBIfam" id="NF003811">
    <property type="entry name" value="PRK05402.1"/>
    <property type="match status" value="1"/>
</dbReference>
<evidence type="ECO:0000256" key="1">
    <source>
        <dbReference type="ARBA" id="ARBA00000826"/>
    </source>
</evidence>
<evidence type="ECO:0000256" key="9">
    <source>
        <dbReference type="HAMAP-Rule" id="MF_00685"/>
    </source>
</evidence>
<dbReference type="UniPathway" id="UPA00164"/>
<protein>
    <recommendedName>
        <fullName evidence="9">1,4-alpha-glucan branching enzyme GlgB</fullName>
        <ecNumber evidence="9">2.4.1.18</ecNumber>
    </recommendedName>
    <alternativeName>
        <fullName evidence="9">1,4-alpha-D-glucan:1,4-alpha-D-glucan 6-glucosyl-transferase</fullName>
    </alternativeName>
    <alternativeName>
        <fullName evidence="9">Alpha-(1-&gt;4)-glucan branching enzyme</fullName>
    </alternativeName>
    <alternativeName>
        <fullName evidence="9">Glycogen branching enzyme</fullName>
        <shortName evidence="9">BE</shortName>
    </alternativeName>
</protein>
<dbReference type="InterPro" id="IPR013783">
    <property type="entry name" value="Ig-like_fold"/>
</dbReference>
<dbReference type="PANTHER" id="PTHR43651:SF3">
    <property type="entry name" value="1,4-ALPHA-GLUCAN-BRANCHING ENZYME"/>
    <property type="match status" value="1"/>
</dbReference>
<dbReference type="CDD" id="cd11322">
    <property type="entry name" value="AmyAc_Glg_BE"/>
    <property type="match status" value="1"/>
</dbReference>
<keyword evidence="4 9" id="KW-0321">Glycogen metabolism</keyword>
<dbReference type="Pfam" id="PF02922">
    <property type="entry name" value="CBM_48"/>
    <property type="match status" value="1"/>
</dbReference>
<dbReference type="InterPro" id="IPR017853">
    <property type="entry name" value="GH"/>
</dbReference>
<evidence type="ECO:0000256" key="10">
    <source>
        <dbReference type="PIRSR" id="PIRSR000463-1"/>
    </source>
</evidence>
<evidence type="ECO:0000256" key="8">
    <source>
        <dbReference type="ARBA" id="ARBA00023277"/>
    </source>
</evidence>
<dbReference type="GO" id="GO:0043169">
    <property type="term" value="F:cation binding"/>
    <property type="evidence" value="ECO:0007669"/>
    <property type="project" value="InterPro"/>
</dbReference>
<evidence type="ECO:0000256" key="7">
    <source>
        <dbReference type="ARBA" id="ARBA00023056"/>
    </source>
</evidence>
<proteinExistence type="inferred from homology"/>
<dbReference type="InterPro" id="IPR013780">
    <property type="entry name" value="Glyco_hydro_b"/>
</dbReference>
<dbReference type="Gene3D" id="2.60.40.1180">
    <property type="entry name" value="Golgi alpha-mannosidase II"/>
    <property type="match status" value="1"/>
</dbReference>
<feature type="domain" description="Glycosyl hydrolase family 13 catalytic" evidence="11">
    <location>
        <begin position="240"/>
        <end position="612"/>
    </location>
</feature>
<keyword evidence="13" id="KW-1185">Reference proteome</keyword>
<accession>A0A8J3V6E5</accession>
<dbReference type="InterPro" id="IPR044143">
    <property type="entry name" value="GlgB_N_E_set_prok"/>
</dbReference>
<sequence>MDLDRLAGGAHHDPHAILGAHLDPDGLTIRTLRPLAEKVEALVDGQAHELRHVRSGIFAVTLPGVDKIPDYRLRITYPGGTPYEVGDPYRHWPTLGEVDLHLIGEGRHERLWEALGARVLRHEDVDGTAFAVWAPNAQGVRVIGDFNHWNGSAHPMRSLGRSGVWELFIPDIGPGTRYKFQILGMDGTWREKADPMARRTEVPPATASIVERTEYVWRDSDWIAARAQRDALTEPMSTYEVHLGSWRPGLSYQELAVELVAYVRDLGFTHVEFLPVAEHPFGGSWGYQVTSYYAPTSRFGSPDDLRHLIDELHAAGIGVIVDWVPAHFPMDEWALARFDGTPLYEHADPARGQHPDWGTYVFDFGRREVRNFLVANALFWLREFHVDGLRVDAVASMLYLDYSRRDGEWTPNIHGGRENLDAIEFLQEMNAVCYREVPGIVTIAEESTAWPGVSRPVHLGGLGFGFKWNMGWMHDTLNYLAHEPIFRQYHHHQMTFSLMYAYSENFVLPLSHDEVVHMKGSLLGKMPGDEWQRFANLRALYAFMWAHPGKQLLFMGGEFGQGAEWSESKGLDWWVLDFDFHKGVQRLIRDLNRIYRETPALFTQDTTPDGFRWIDADDASGNVFSFLRYGSDGSVLACVANFSGGPHEDYQLGLPVGGGWEEIVNTDAYEYAGSGVGNLGSVEAVDVPHHGLPYSARLRVPPLGAIWLRHS</sequence>
<name>A0A8J3V6E5_9ACTN</name>
<dbReference type="Pfam" id="PF00128">
    <property type="entry name" value="Alpha-amylase"/>
    <property type="match status" value="1"/>
</dbReference>
<evidence type="ECO:0000256" key="6">
    <source>
        <dbReference type="ARBA" id="ARBA00022679"/>
    </source>
</evidence>
<comment type="caution">
    <text evidence="12">The sequence shown here is derived from an EMBL/GenBank/DDBJ whole genome shotgun (WGS) entry which is preliminary data.</text>
</comment>
<keyword evidence="7 9" id="KW-0320">Glycogen biosynthesis</keyword>
<dbReference type="NCBIfam" id="NF008967">
    <property type="entry name" value="PRK12313.1"/>
    <property type="match status" value="1"/>
</dbReference>
<dbReference type="Gene3D" id="3.20.20.80">
    <property type="entry name" value="Glycosidases"/>
    <property type="match status" value="1"/>
</dbReference>
<dbReference type="SMART" id="SM00642">
    <property type="entry name" value="Aamy"/>
    <property type="match status" value="1"/>
</dbReference>
<keyword evidence="8 9" id="KW-0119">Carbohydrate metabolism</keyword>
<dbReference type="SUPFAM" id="SSF51445">
    <property type="entry name" value="(Trans)glycosidases"/>
    <property type="match status" value="1"/>
</dbReference>
<evidence type="ECO:0000313" key="12">
    <source>
        <dbReference type="EMBL" id="GII55786.1"/>
    </source>
</evidence>
<evidence type="ECO:0000259" key="11">
    <source>
        <dbReference type="SMART" id="SM00642"/>
    </source>
</evidence>
<evidence type="ECO:0000256" key="4">
    <source>
        <dbReference type="ARBA" id="ARBA00022600"/>
    </source>
</evidence>
<dbReference type="CDD" id="cd02855">
    <property type="entry name" value="E_set_GBE_prok_N"/>
    <property type="match status" value="1"/>
</dbReference>
<dbReference type="Pfam" id="PF02806">
    <property type="entry name" value="Alpha-amylase_C"/>
    <property type="match status" value="1"/>
</dbReference>
<feature type="active site" description="Proton donor" evidence="9 10">
    <location>
        <position position="445"/>
    </location>
</feature>
<evidence type="ECO:0000313" key="13">
    <source>
        <dbReference type="Proteomes" id="UP000605992"/>
    </source>
</evidence>
<dbReference type="RefSeq" id="WP_203945965.1">
    <property type="nucleotide sequence ID" value="NZ_BOOR01000029.1"/>
</dbReference>
<dbReference type="GO" id="GO:0005829">
    <property type="term" value="C:cytosol"/>
    <property type="evidence" value="ECO:0007669"/>
    <property type="project" value="TreeGrafter"/>
</dbReference>
<evidence type="ECO:0000256" key="2">
    <source>
        <dbReference type="ARBA" id="ARBA00004964"/>
    </source>
</evidence>
<dbReference type="NCBIfam" id="TIGR01515">
    <property type="entry name" value="branching_enzym"/>
    <property type="match status" value="1"/>
</dbReference>
<dbReference type="HAMAP" id="MF_00685">
    <property type="entry name" value="GlgB"/>
    <property type="match status" value="1"/>
</dbReference>
<dbReference type="SUPFAM" id="SSF51011">
    <property type="entry name" value="Glycosyl hydrolase domain"/>
    <property type="match status" value="1"/>
</dbReference>
<dbReference type="GO" id="GO:0003844">
    <property type="term" value="F:1,4-alpha-glucan branching enzyme activity"/>
    <property type="evidence" value="ECO:0007669"/>
    <property type="project" value="UniProtKB-UniRule"/>
</dbReference>
<dbReference type="InterPro" id="IPR006048">
    <property type="entry name" value="A-amylase/branching_C"/>
</dbReference>
<comment type="pathway">
    <text evidence="2 9">Glycan biosynthesis; glycogen biosynthesis.</text>
</comment>
<dbReference type="InterPro" id="IPR006407">
    <property type="entry name" value="GlgB"/>
</dbReference>